<feature type="region of interest" description="Disordered" evidence="1">
    <location>
        <begin position="308"/>
        <end position="328"/>
    </location>
</feature>
<evidence type="ECO:0000313" key="2">
    <source>
        <dbReference type="EMBL" id="TCD62257.1"/>
    </source>
</evidence>
<protein>
    <submittedName>
        <fullName evidence="2">Uncharacterized protein</fullName>
    </submittedName>
</protein>
<dbReference type="EMBL" id="RWJN01000388">
    <property type="protein sequence ID" value="TCD62257.1"/>
    <property type="molecule type" value="Genomic_DNA"/>
</dbReference>
<name>A0A4V2MVF8_9APHY</name>
<dbReference type="Proteomes" id="UP000292702">
    <property type="component" value="Unassembled WGS sequence"/>
</dbReference>
<dbReference type="STRING" id="92696.A0A4V2MVF8"/>
<gene>
    <name evidence="2" type="ORF">EIP91_007134</name>
</gene>
<accession>A0A4V2MVF8</accession>
<evidence type="ECO:0000313" key="3">
    <source>
        <dbReference type="Proteomes" id="UP000292702"/>
    </source>
</evidence>
<reference evidence="2 3" key="1">
    <citation type="submission" date="2018-11" db="EMBL/GenBank/DDBJ databases">
        <title>Genome assembly of Steccherinum ochraceum LE-BIN_3174, the white-rot fungus of the Steccherinaceae family (The Residual Polyporoid clade, Polyporales, Basidiomycota).</title>
        <authorList>
            <person name="Fedorova T.V."/>
            <person name="Glazunova O.A."/>
            <person name="Landesman E.O."/>
            <person name="Moiseenko K.V."/>
            <person name="Psurtseva N.V."/>
            <person name="Savinova O.S."/>
            <person name="Shakhova N.V."/>
            <person name="Tyazhelova T.V."/>
            <person name="Vasina D.V."/>
        </authorList>
    </citation>
    <scope>NUCLEOTIDE SEQUENCE [LARGE SCALE GENOMIC DNA]</scope>
    <source>
        <strain evidence="2 3">LE-BIN_3174</strain>
    </source>
</reference>
<comment type="caution">
    <text evidence="2">The sequence shown here is derived from an EMBL/GenBank/DDBJ whole genome shotgun (WGS) entry which is preliminary data.</text>
</comment>
<feature type="compositionally biased region" description="Polar residues" evidence="1">
    <location>
        <begin position="310"/>
        <end position="328"/>
    </location>
</feature>
<evidence type="ECO:0000256" key="1">
    <source>
        <dbReference type="SAM" id="MobiDB-lite"/>
    </source>
</evidence>
<dbReference type="AlphaFoldDB" id="A0A4V2MVF8"/>
<proteinExistence type="predicted"/>
<sequence length="328" mass="35323">MHSSIRRAAAFNSEESQVACLEILSRKPRRFLGREDLTGHRNVSHFIRSKTGSPVRYKPLSSYIGTIAEKSKSHAPTPERILPVVQVVPAMEHTTTAGPPLSMSQRRIASKLPALNCTVKLPCAFPSLASNADLLGALSTPVTPLDQIMHTPSNPPNPCQSRDRTFKPKPKLSITTTIKAIPARQRDTDGLNSPYLPFTPLETPDCSPSPTSRLSKAFTKMNLSSNPGLSSSSLQPLVTQKPAATLNGSLAPRRIPLSLPRRLSYKSTFPTVASPLTPNMAASMLQPMNGSDLASPVTLKASFSVLPATPLTSDPPTVSSQPRSPSYF</sequence>
<dbReference type="OrthoDB" id="2804739at2759"/>
<organism evidence="2 3">
    <name type="scientific">Steccherinum ochraceum</name>
    <dbReference type="NCBI Taxonomy" id="92696"/>
    <lineage>
        <taxon>Eukaryota</taxon>
        <taxon>Fungi</taxon>
        <taxon>Dikarya</taxon>
        <taxon>Basidiomycota</taxon>
        <taxon>Agaricomycotina</taxon>
        <taxon>Agaricomycetes</taxon>
        <taxon>Polyporales</taxon>
        <taxon>Steccherinaceae</taxon>
        <taxon>Steccherinum</taxon>
    </lineage>
</organism>
<keyword evidence="3" id="KW-1185">Reference proteome</keyword>